<name>A0ABT1E9J1_9FIRM</name>
<evidence type="ECO:0000256" key="3">
    <source>
        <dbReference type="ARBA" id="ARBA00022692"/>
    </source>
</evidence>
<dbReference type="InterPro" id="IPR025857">
    <property type="entry name" value="MacB_PCD"/>
</dbReference>
<feature type="transmembrane region" description="Helical" evidence="7">
    <location>
        <begin position="282"/>
        <end position="307"/>
    </location>
</feature>
<keyword evidence="3 7" id="KW-0812">Transmembrane</keyword>
<dbReference type="PANTHER" id="PTHR30572">
    <property type="entry name" value="MEMBRANE COMPONENT OF TRANSPORTER-RELATED"/>
    <property type="match status" value="1"/>
</dbReference>
<comment type="caution">
    <text evidence="10">The sequence shown here is derived from an EMBL/GenBank/DDBJ whole genome shotgun (WGS) entry which is preliminary data.</text>
</comment>
<dbReference type="Proteomes" id="UP001523566">
    <property type="component" value="Unassembled WGS sequence"/>
</dbReference>
<feature type="transmembrane region" description="Helical" evidence="7">
    <location>
        <begin position="339"/>
        <end position="360"/>
    </location>
</feature>
<keyword evidence="4 7" id="KW-1133">Transmembrane helix</keyword>
<feature type="transmembrane region" description="Helical" evidence="7">
    <location>
        <begin position="23"/>
        <end position="43"/>
    </location>
</feature>
<dbReference type="InterPro" id="IPR003838">
    <property type="entry name" value="ABC3_permease_C"/>
</dbReference>
<evidence type="ECO:0000256" key="2">
    <source>
        <dbReference type="ARBA" id="ARBA00022475"/>
    </source>
</evidence>
<dbReference type="InterPro" id="IPR050250">
    <property type="entry name" value="Macrolide_Exporter_MacB"/>
</dbReference>
<proteinExistence type="inferred from homology"/>
<organism evidence="10 11">
    <name type="scientific">Aequitasia blattaphilus</name>
    <dbReference type="NCBI Taxonomy" id="2949332"/>
    <lineage>
        <taxon>Bacteria</taxon>
        <taxon>Bacillati</taxon>
        <taxon>Bacillota</taxon>
        <taxon>Clostridia</taxon>
        <taxon>Lachnospirales</taxon>
        <taxon>Lachnospiraceae</taxon>
        <taxon>Aequitasia</taxon>
    </lineage>
</organism>
<keyword evidence="5 7" id="KW-0472">Membrane</keyword>
<feature type="domain" description="ABC3 transporter permease C-terminal" evidence="8">
    <location>
        <begin position="289"/>
        <end position="404"/>
    </location>
</feature>
<evidence type="ECO:0000256" key="6">
    <source>
        <dbReference type="ARBA" id="ARBA00038076"/>
    </source>
</evidence>
<feature type="transmembrane region" description="Helical" evidence="7">
    <location>
        <begin position="372"/>
        <end position="394"/>
    </location>
</feature>
<dbReference type="Pfam" id="PF12704">
    <property type="entry name" value="MacB_PCD"/>
    <property type="match status" value="1"/>
</dbReference>
<evidence type="ECO:0000256" key="5">
    <source>
        <dbReference type="ARBA" id="ARBA00023136"/>
    </source>
</evidence>
<accession>A0ABT1E9J1</accession>
<gene>
    <name evidence="10" type="ORF">NK125_08515</name>
</gene>
<comment type="similarity">
    <text evidence="6">Belongs to the ABC-4 integral membrane protein family.</text>
</comment>
<evidence type="ECO:0000259" key="9">
    <source>
        <dbReference type="Pfam" id="PF12704"/>
    </source>
</evidence>
<dbReference type="EMBL" id="JAMZFW010000010">
    <property type="protein sequence ID" value="MCP1102453.1"/>
    <property type="molecule type" value="Genomic_DNA"/>
</dbReference>
<sequence>MGQIIEYIKMAIYNILSNKGRSFLTMLGIIIGISSVITVVSIGSGVKEEMLESTEEKSVAIAVNGDETINTQIITQDDLVALKNQLGERTKGVVASMSASGTTETNKGKFDAYITFTTPDGVNDPNEKELLRGAYFTEEDLNNVEPKCIIDRASALSLFGDLDVVGMNVEVLVENKIQSVQIIGVRDTDEEMMKANQEAADMLGITVPIYFEMPYTTYELWGMPVGNYSAISVYLASGENGNSVAKAAIKILDTRHINDGENLFEKQQGMDMMNYMSTMMDMLTAFIAFVAGISLLVGGIGVMNIMLVSVTERTREIGIRKSLGAKTSSIVTQFLFESAIISGIGGIIGIISGASIAALISALNIGGLSSKLSVGAIIIATCFSCGVGLLFGIYPARKAAKLSPIEALRQL</sequence>
<protein>
    <submittedName>
        <fullName evidence="10">ABC transporter permease</fullName>
    </submittedName>
</protein>
<evidence type="ECO:0000313" key="11">
    <source>
        <dbReference type="Proteomes" id="UP001523566"/>
    </source>
</evidence>
<dbReference type="PANTHER" id="PTHR30572:SF4">
    <property type="entry name" value="ABC TRANSPORTER PERMEASE YTRF"/>
    <property type="match status" value="1"/>
</dbReference>
<evidence type="ECO:0000256" key="4">
    <source>
        <dbReference type="ARBA" id="ARBA00022989"/>
    </source>
</evidence>
<evidence type="ECO:0000313" key="10">
    <source>
        <dbReference type="EMBL" id="MCP1102453.1"/>
    </source>
</evidence>
<evidence type="ECO:0000256" key="1">
    <source>
        <dbReference type="ARBA" id="ARBA00004651"/>
    </source>
</evidence>
<feature type="domain" description="MacB-like periplasmic core" evidence="9">
    <location>
        <begin position="22"/>
        <end position="248"/>
    </location>
</feature>
<comment type="subcellular location">
    <subcellularLocation>
        <location evidence="1">Cell membrane</location>
        <topology evidence="1">Multi-pass membrane protein</topology>
    </subcellularLocation>
</comment>
<keyword evidence="2" id="KW-1003">Cell membrane</keyword>
<evidence type="ECO:0000259" key="8">
    <source>
        <dbReference type="Pfam" id="PF02687"/>
    </source>
</evidence>
<dbReference type="RefSeq" id="WP_262066237.1">
    <property type="nucleotide sequence ID" value="NZ_JAMXOD010000010.1"/>
</dbReference>
<keyword evidence="11" id="KW-1185">Reference proteome</keyword>
<dbReference type="Pfam" id="PF02687">
    <property type="entry name" value="FtsX"/>
    <property type="match status" value="1"/>
</dbReference>
<reference evidence="10 11" key="1">
    <citation type="journal article" date="2022" name="Genome Biol. Evol.">
        <title>Host diet, physiology and behaviors set the stage for Lachnospiraceae cladogenesis.</title>
        <authorList>
            <person name="Vera-Ponce De Leon A."/>
            <person name="Schneider M."/>
            <person name="Jahnes B.C."/>
            <person name="Sadowski V."/>
            <person name="Camuy-Velez L.A."/>
            <person name="Duan J."/>
            <person name="Sabree Z.L."/>
        </authorList>
    </citation>
    <scope>NUCLEOTIDE SEQUENCE [LARGE SCALE GENOMIC DNA]</scope>
    <source>
        <strain evidence="10 11">PAL113</strain>
    </source>
</reference>
<evidence type="ECO:0000256" key="7">
    <source>
        <dbReference type="SAM" id="Phobius"/>
    </source>
</evidence>